<organism evidence="7 9">
    <name type="scientific">Bdellovibrio bacteriovorus</name>
    <dbReference type="NCBI Taxonomy" id="959"/>
    <lineage>
        <taxon>Bacteria</taxon>
        <taxon>Pseudomonadati</taxon>
        <taxon>Bdellovibrionota</taxon>
        <taxon>Bdellovibrionia</taxon>
        <taxon>Bdellovibrionales</taxon>
        <taxon>Pseudobdellovibrionaceae</taxon>
        <taxon>Bdellovibrio</taxon>
    </lineage>
</organism>
<dbReference type="Pfam" id="PF01176">
    <property type="entry name" value="eIF-1a"/>
    <property type="match status" value="1"/>
</dbReference>
<dbReference type="EMBL" id="LUKF01000019">
    <property type="protein sequence ID" value="KYG60634.1"/>
    <property type="molecule type" value="Genomic_DNA"/>
</dbReference>
<dbReference type="GO" id="GO:0005829">
    <property type="term" value="C:cytosol"/>
    <property type="evidence" value="ECO:0007669"/>
    <property type="project" value="TreeGrafter"/>
</dbReference>
<comment type="caution">
    <text evidence="7">The sequence shown here is derived from an EMBL/GenBank/DDBJ whole genome shotgun (WGS) entry which is preliminary data.</text>
</comment>
<evidence type="ECO:0000313" key="7">
    <source>
        <dbReference type="EMBL" id="KYG60634.1"/>
    </source>
</evidence>
<keyword evidence="4" id="KW-0963">Cytoplasm</keyword>
<dbReference type="PANTHER" id="PTHR33370">
    <property type="entry name" value="TRANSLATION INITIATION FACTOR IF-1, CHLOROPLASTIC"/>
    <property type="match status" value="1"/>
</dbReference>
<keyword evidence="4" id="KW-0699">rRNA-binding</keyword>
<proteinExistence type="inferred from homology"/>
<dbReference type="Proteomes" id="UP000075799">
    <property type="component" value="Unassembled WGS sequence"/>
</dbReference>
<evidence type="ECO:0000313" key="9">
    <source>
        <dbReference type="Proteomes" id="UP000075391"/>
    </source>
</evidence>
<evidence type="ECO:0000259" key="6">
    <source>
        <dbReference type="PROSITE" id="PS50832"/>
    </source>
</evidence>
<evidence type="ECO:0000256" key="2">
    <source>
        <dbReference type="ARBA" id="ARBA00022540"/>
    </source>
</evidence>
<keyword evidence="3 4" id="KW-0648">Protein biosynthesis</keyword>
<evidence type="ECO:0000313" key="8">
    <source>
        <dbReference type="EMBL" id="KYG69167.1"/>
    </source>
</evidence>
<reference evidence="9 10" key="1">
    <citation type="submission" date="2016-03" db="EMBL/GenBank/DDBJ databases">
        <authorList>
            <person name="Ploux O."/>
        </authorList>
    </citation>
    <scope>NUCLEOTIDE SEQUENCE [LARGE SCALE GENOMIC DNA]</scope>
    <source>
        <strain evidence="7 9">BER2</strain>
        <strain evidence="8 10">EC13</strain>
    </source>
</reference>
<dbReference type="PROSITE" id="PS50832">
    <property type="entry name" value="S1_IF1_TYPE"/>
    <property type="match status" value="1"/>
</dbReference>
<keyword evidence="2 4" id="KW-0396">Initiation factor</keyword>
<sequence length="73" mass="7878">MAKDDLVNVEGKVVDLSGGGVYSVTLENGVLVKARLCGKMKKFNIKVVVGDRVSVGVSPYDPSHGLILHRHKF</sequence>
<dbReference type="HAMAP" id="MF_00075">
    <property type="entry name" value="IF_1"/>
    <property type="match status" value="1"/>
</dbReference>
<name>A0A150WC60_BDEBC</name>
<evidence type="ECO:0000256" key="3">
    <source>
        <dbReference type="ARBA" id="ARBA00022917"/>
    </source>
</evidence>
<dbReference type="NCBIfam" id="TIGR00008">
    <property type="entry name" value="infA"/>
    <property type="match status" value="1"/>
</dbReference>
<comment type="similarity">
    <text evidence="1 4">Belongs to the IF-1 family.</text>
</comment>
<dbReference type="PANTHER" id="PTHR33370:SF1">
    <property type="entry name" value="TRANSLATION INITIATION FACTOR IF-1, CHLOROPLASTIC"/>
    <property type="match status" value="1"/>
</dbReference>
<evidence type="ECO:0000256" key="4">
    <source>
        <dbReference type="HAMAP-Rule" id="MF_00075"/>
    </source>
</evidence>
<dbReference type="GO" id="GO:0003743">
    <property type="term" value="F:translation initiation factor activity"/>
    <property type="evidence" value="ECO:0007669"/>
    <property type="project" value="UniProtKB-UniRule"/>
</dbReference>
<feature type="domain" description="S1-like" evidence="6">
    <location>
        <begin position="1"/>
        <end position="72"/>
    </location>
</feature>
<dbReference type="SUPFAM" id="SSF50249">
    <property type="entry name" value="Nucleic acid-binding proteins"/>
    <property type="match status" value="1"/>
</dbReference>
<accession>A0A150WC60</accession>
<gene>
    <name evidence="4" type="primary">infA</name>
    <name evidence="7" type="ORF">AZI85_11570</name>
    <name evidence="8" type="ORF">AZI87_08100</name>
</gene>
<dbReference type="OrthoDB" id="8778567at2"/>
<keyword evidence="4" id="KW-0694">RNA-binding</keyword>
<dbReference type="Gene3D" id="2.40.50.140">
    <property type="entry name" value="Nucleic acid-binding proteins"/>
    <property type="match status" value="1"/>
</dbReference>
<dbReference type="EMBL" id="LUKD01000001">
    <property type="protein sequence ID" value="KYG69167.1"/>
    <property type="molecule type" value="Genomic_DNA"/>
</dbReference>
<dbReference type="GO" id="GO:0043022">
    <property type="term" value="F:ribosome binding"/>
    <property type="evidence" value="ECO:0007669"/>
    <property type="project" value="UniProtKB-UniRule"/>
</dbReference>
<dbReference type="Proteomes" id="UP000075391">
    <property type="component" value="Unassembled WGS sequence"/>
</dbReference>
<dbReference type="InterPro" id="IPR006196">
    <property type="entry name" value="RNA-binding_domain_S1_IF1"/>
</dbReference>
<evidence type="ECO:0000256" key="5">
    <source>
        <dbReference type="NCBIfam" id="TIGR00008"/>
    </source>
</evidence>
<comment type="function">
    <text evidence="4">One of the essential components for the initiation of protein synthesis. Stabilizes the binding of IF-2 and IF-3 on the 30S subunit to which N-formylmethionyl-tRNA(fMet) subsequently binds. Helps modulate mRNA selection, yielding the 30S pre-initiation complex (PIC). Upon addition of the 50S ribosomal subunit IF-1, IF-2 and IF-3 are released leaving the mature 70S translation initiation complex.</text>
</comment>
<dbReference type="RefSeq" id="WP_063206066.1">
    <property type="nucleotide sequence ID" value="NZ_LUKD01000001.1"/>
</dbReference>
<dbReference type="GO" id="GO:0019843">
    <property type="term" value="F:rRNA binding"/>
    <property type="evidence" value="ECO:0007669"/>
    <property type="project" value="UniProtKB-UniRule"/>
</dbReference>
<dbReference type="InterPro" id="IPR004368">
    <property type="entry name" value="TIF_IF1"/>
</dbReference>
<protein>
    <recommendedName>
        <fullName evidence="4 5">Translation initiation factor IF-1</fullName>
    </recommendedName>
</protein>
<comment type="subcellular location">
    <subcellularLocation>
        <location evidence="4">Cytoplasm</location>
    </subcellularLocation>
</comment>
<dbReference type="AlphaFoldDB" id="A0A150WC60"/>
<evidence type="ECO:0000256" key="1">
    <source>
        <dbReference type="ARBA" id="ARBA00010939"/>
    </source>
</evidence>
<comment type="subunit">
    <text evidence="4">Component of the 30S ribosomal translation pre-initiation complex which assembles on the 30S ribosome in the order IF-2 and IF-3, IF-1 and N-formylmethionyl-tRNA(fMet); mRNA recruitment can occur at any time during PIC assembly.</text>
</comment>
<evidence type="ECO:0000313" key="10">
    <source>
        <dbReference type="Proteomes" id="UP000075799"/>
    </source>
</evidence>
<dbReference type="InterPro" id="IPR012340">
    <property type="entry name" value="NA-bd_OB-fold"/>
</dbReference>